<evidence type="ECO:0000256" key="1">
    <source>
        <dbReference type="ARBA" id="ARBA00022603"/>
    </source>
</evidence>
<organism evidence="4 5">
    <name type="scientific">Streptomyces sannanensis</name>
    <dbReference type="NCBI Taxonomy" id="285536"/>
    <lineage>
        <taxon>Bacteria</taxon>
        <taxon>Bacillati</taxon>
        <taxon>Actinomycetota</taxon>
        <taxon>Actinomycetes</taxon>
        <taxon>Kitasatosporales</taxon>
        <taxon>Streptomycetaceae</taxon>
        <taxon>Streptomyces</taxon>
    </lineage>
</organism>
<dbReference type="PANTHER" id="PTHR12029:SF11">
    <property type="entry name" value="METHYLTRANSFERASE TARBP1-RELATED"/>
    <property type="match status" value="1"/>
</dbReference>
<evidence type="ECO:0000256" key="2">
    <source>
        <dbReference type="ARBA" id="ARBA00022679"/>
    </source>
</evidence>
<accession>A0ABP6SCA9</accession>
<name>A0ABP6SCA9_9ACTN</name>
<dbReference type="RefSeq" id="WP_345037751.1">
    <property type="nucleotide sequence ID" value="NZ_BAAAYL010000001.1"/>
</dbReference>
<dbReference type="SUPFAM" id="SSF75217">
    <property type="entry name" value="alpha/beta knot"/>
    <property type="match status" value="1"/>
</dbReference>
<dbReference type="PANTHER" id="PTHR12029">
    <property type="entry name" value="RNA METHYLTRANSFERASE"/>
    <property type="match status" value="1"/>
</dbReference>
<sequence length="164" mass="18526">MFEHIRHKPAVTLERERELLVVCAPLRTRANLSTIVRTAGCCGVKKIIACGNGKVDQRVARDGADHVDVEVHRTLTSVLKKLRQDDYRLVALEQTTHSQNLHDFTFPRKTALVVGNERVGLGKDELEWVDDCVEIPVWGLPHSYNVATATSMAIYEYCRQYPQG</sequence>
<dbReference type="Pfam" id="PF00588">
    <property type="entry name" value="SpoU_methylase"/>
    <property type="match status" value="1"/>
</dbReference>
<keyword evidence="5" id="KW-1185">Reference proteome</keyword>
<dbReference type="InterPro" id="IPR029026">
    <property type="entry name" value="tRNA_m1G_MTases_N"/>
</dbReference>
<feature type="domain" description="tRNA/rRNA methyltransferase SpoU type" evidence="3">
    <location>
        <begin position="19"/>
        <end position="155"/>
    </location>
</feature>
<dbReference type="CDD" id="cd18091">
    <property type="entry name" value="SpoU-like_TRM3-like"/>
    <property type="match status" value="1"/>
</dbReference>
<dbReference type="InterPro" id="IPR044748">
    <property type="entry name" value="Trm3/TARBP1_C"/>
</dbReference>
<keyword evidence="2" id="KW-0808">Transferase</keyword>
<evidence type="ECO:0000313" key="4">
    <source>
        <dbReference type="EMBL" id="GAA3372923.1"/>
    </source>
</evidence>
<dbReference type="InterPro" id="IPR045330">
    <property type="entry name" value="TRM3/TARBP1"/>
</dbReference>
<dbReference type="InterPro" id="IPR001537">
    <property type="entry name" value="SpoU_MeTrfase"/>
</dbReference>
<proteinExistence type="predicted"/>
<dbReference type="EMBL" id="BAAAYL010000001">
    <property type="protein sequence ID" value="GAA3372923.1"/>
    <property type="molecule type" value="Genomic_DNA"/>
</dbReference>
<dbReference type="Proteomes" id="UP001499990">
    <property type="component" value="Unassembled WGS sequence"/>
</dbReference>
<protein>
    <recommendedName>
        <fullName evidence="3">tRNA/rRNA methyltransferase SpoU type domain-containing protein</fullName>
    </recommendedName>
</protein>
<keyword evidence="1" id="KW-0489">Methyltransferase</keyword>
<evidence type="ECO:0000259" key="3">
    <source>
        <dbReference type="Pfam" id="PF00588"/>
    </source>
</evidence>
<evidence type="ECO:0000313" key="5">
    <source>
        <dbReference type="Proteomes" id="UP001499990"/>
    </source>
</evidence>
<dbReference type="InterPro" id="IPR029028">
    <property type="entry name" value="Alpha/beta_knot_MTases"/>
</dbReference>
<gene>
    <name evidence="4" type="ORF">GCM10020367_30830</name>
</gene>
<dbReference type="Gene3D" id="3.40.1280.10">
    <property type="match status" value="1"/>
</dbReference>
<reference evidence="5" key="1">
    <citation type="journal article" date="2019" name="Int. J. Syst. Evol. Microbiol.">
        <title>The Global Catalogue of Microorganisms (GCM) 10K type strain sequencing project: providing services to taxonomists for standard genome sequencing and annotation.</title>
        <authorList>
            <consortium name="The Broad Institute Genomics Platform"/>
            <consortium name="The Broad Institute Genome Sequencing Center for Infectious Disease"/>
            <person name="Wu L."/>
            <person name="Ma J."/>
        </authorList>
    </citation>
    <scope>NUCLEOTIDE SEQUENCE [LARGE SCALE GENOMIC DNA]</scope>
    <source>
        <strain evidence="5">JCM 9651</strain>
    </source>
</reference>
<comment type="caution">
    <text evidence="4">The sequence shown here is derived from an EMBL/GenBank/DDBJ whole genome shotgun (WGS) entry which is preliminary data.</text>
</comment>